<dbReference type="InterPro" id="IPR036390">
    <property type="entry name" value="WH_DNA-bd_sf"/>
</dbReference>
<keyword evidence="5" id="KW-0804">Transcription</keyword>
<protein>
    <submittedName>
        <fullName evidence="8">LysR family transcriptional regulator</fullName>
    </submittedName>
</protein>
<comment type="similarity">
    <text evidence="1">Belongs to the LysR transcriptional regulatory family.</text>
</comment>
<dbReference type="EMBL" id="JBIRXV010000001">
    <property type="protein sequence ID" value="MFI2320066.1"/>
    <property type="molecule type" value="Genomic_DNA"/>
</dbReference>
<keyword evidence="2" id="KW-0805">Transcription regulation</keyword>
<dbReference type="PROSITE" id="PS50931">
    <property type="entry name" value="HTH_LYSR"/>
    <property type="match status" value="1"/>
</dbReference>
<evidence type="ECO:0000256" key="3">
    <source>
        <dbReference type="ARBA" id="ARBA00023125"/>
    </source>
</evidence>
<dbReference type="SUPFAM" id="SSF46785">
    <property type="entry name" value="Winged helix' DNA-binding domain"/>
    <property type="match status" value="1"/>
</dbReference>
<evidence type="ECO:0000256" key="5">
    <source>
        <dbReference type="ARBA" id="ARBA00023163"/>
    </source>
</evidence>
<evidence type="ECO:0000259" key="7">
    <source>
        <dbReference type="PROSITE" id="PS50931"/>
    </source>
</evidence>
<reference evidence="8 9" key="1">
    <citation type="submission" date="2024-10" db="EMBL/GenBank/DDBJ databases">
        <title>The Natural Products Discovery Center: Release of the First 8490 Sequenced Strains for Exploring Actinobacteria Biosynthetic Diversity.</title>
        <authorList>
            <person name="Kalkreuter E."/>
            <person name="Kautsar S.A."/>
            <person name="Yang D."/>
            <person name="Bader C.D."/>
            <person name="Teijaro C.N."/>
            <person name="Fluegel L."/>
            <person name="Davis C.M."/>
            <person name="Simpson J.R."/>
            <person name="Lauterbach L."/>
            <person name="Steele A.D."/>
            <person name="Gui C."/>
            <person name="Meng S."/>
            <person name="Li G."/>
            <person name="Viehrig K."/>
            <person name="Ye F."/>
            <person name="Su P."/>
            <person name="Kiefer A.F."/>
            <person name="Nichols A."/>
            <person name="Cepeda A.J."/>
            <person name="Yan W."/>
            <person name="Fan B."/>
            <person name="Jiang Y."/>
            <person name="Adhikari A."/>
            <person name="Zheng C.-J."/>
            <person name="Schuster L."/>
            <person name="Cowan T.M."/>
            <person name="Smanski M.J."/>
            <person name="Chevrette M.G."/>
            <person name="De Carvalho L.P.S."/>
            <person name="Shen B."/>
        </authorList>
    </citation>
    <scope>NUCLEOTIDE SEQUENCE [LARGE SCALE GENOMIC DNA]</scope>
    <source>
        <strain evidence="8 9">NPDC019626</strain>
    </source>
</reference>
<keyword evidence="4" id="KW-0010">Activator</keyword>
<dbReference type="Gene3D" id="1.10.10.10">
    <property type="entry name" value="Winged helix-like DNA-binding domain superfamily/Winged helix DNA-binding domain"/>
    <property type="match status" value="1"/>
</dbReference>
<organism evidence="8 9">
    <name type="scientific">Nocardia beijingensis</name>
    <dbReference type="NCBI Taxonomy" id="95162"/>
    <lineage>
        <taxon>Bacteria</taxon>
        <taxon>Bacillati</taxon>
        <taxon>Actinomycetota</taxon>
        <taxon>Actinomycetes</taxon>
        <taxon>Mycobacteriales</taxon>
        <taxon>Nocardiaceae</taxon>
        <taxon>Nocardia</taxon>
    </lineage>
</organism>
<evidence type="ECO:0000313" key="9">
    <source>
        <dbReference type="Proteomes" id="UP001611450"/>
    </source>
</evidence>
<name>A0ABW7WC72_9NOCA</name>
<dbReference type="Proteomes" id="UP001611450">
    <property type="component" value="Unassembled WGS sequence"/>
</dbReference>
<dbReference type="InterPro" id="IPR000847">
    <property type="entry name" value="LysR_HTH_N"/>
</dbReference>
<feature type="domain" description="HTH lysR-type" evidence="7">
    <location>
        <begin position="1"/>
        <end position="58"/>
    </location>
</feature>
<comment type="caution">
    <text evidence="8">The sequence shown here is derived from an EMBL/GenBank/DDBJ whole genome shotgun (WGS) entry which is preliminary data.</text>
</comment>
<keyword evidence="9" id="KW-1185">Reference proteome</keyword>
<feature type="compositionally biased region" description="Low complexity" evidence="6">
    <location>
        <begin position="61"/>
        <end position="70"/>
    </location>
</feature>
<evidence type="ECO:0000256" key="2">
    <source>
        <dbReference type="ARBA" id="ARBA00023015"/>
    </source>
</evidence>
<evidence type="ECO:0000256" key="6">
    <source>
        <dbReference type="SAM" id="MobiDB-lite"/>
    </source>
</evidence>
<evidence type="ECO:0000256" key="4">
    <source>
        <dbReference type="ARBA" id="ARBA00023159"/>
    </source>
</evidence>
<evidence type="ECO:0000256" key="1">
    <source>
        <dbReference type="ARBA" id="ARBA00009437"/>
    </source>
</evidence>
<dbReference type="RefSeq" id="WP_396945351.1">
    <property type="nucleotide sequence ID" value="NZ_JBIRXV010000001.1"/>
</dbReference>
<dbReference type="PRINTS" id="PR00039">
    <property type="entry name" value="HTHLYSR"/>
</dbReference>
<dbReference type="InterPro" id="IPR036388">
    <property type="entry name" value="WH-like_DNA-bd_sf"/>
</dbReference>
<accession>A0ABW7WC72</accession>
<evidence type="ECO:0000313" key="8">
    <source>
        <dbReference type="EMBL" id="MFI2320066.1"/>
    </source>
</evidence>
<sequence>MELRQLRYFVVLAEELHFRRAAERLFISTPTLSQQIKVLERELGGPLLRSGRRGAAGGTDGRTFAGMSPPGSLPMLGSLLTAARRSSHGSHNHAQ</sequence>
<proteinExistence type="inferred from homology"/>
<feature type="region of interest" description="Disordered" evidence="6">
    <location>
        <begin position="49"/>
        <end position="70"/>
    </location>
</feature>
<dbReference type="Pfam" id="PF00126">
    <property type="entry name" value="HTH_1"/>
    <property type="match status" value="1"/>
</dbReference>
<dbReference type="PANTHER" id="PTHR30346">
    <property type="entry name" value="TRANSCRIPTIONAL DUAL REGULATOR HCAR-RELATED"/>
    <property type="match status" value="1"/>
</dbReference>
<gene>
    <name evidence="8" type="ORF">ACH47G_06210</name>
</gene>
<keyword evidence="3" id="KW-0238">DNA-binding</keyword>
<dbReference type="PANTHER" id="PTHR30346:SF28">
    <property type="entry name" value="HTH-TYPE TRANSCRIPTIONAL REGULATOR CYNR"/>
    <property type="match status" value="1"/>
</dbReference>